<dbReference type="InterPro" id="IPR036779">
    <property type="entry name" value="LysM_dom_sf"/>
</dbReference>
<feature type="domain" description="LysM" evidence="1">
    <location>
        <begin position="28"/>
        <end position="71"/>
    </location>
</feature>
<comment type="caution">
    <text evidence="2">The sequence shown here is derived from an EMBL/GenBank/DDBJ whole genome shotgun (WGS) entry which is preliminary data.</text>
</comment>
<dbReference type="Proteomes" id="UP000548826">
    <property type="component" value="Unassembled WGS sequence"/>
</dbReference>
<dbReference type="InterPro" id="IPR018392">
    <property type="entry name" value="LysM"/>
</dbReference>
<accession>A0A823J8Z0</accession>
<dbReference type="Gene3D" id="3.10.350.10">
    <property type="entry name" value="LysM domain"/>
    <property type="match status" value="1"/>
</dbReference>
<dbReference type="CDD" id="cd00118">
    <property type="entry name" value="LysM"/>
    <property type="match status" value="1"/>
</dbReference>
<protein>
    <submittedName>
        <fullName evidence="2">LysM peptidoglycan-binding domain-containing protein</fullName>
    </submittedName>
</protein>
<dbReference type="AlphaFoldDB" id="A0A823J8Z0"/>
<gene>
    <name evidence="2" type="ORF">D4C60_00520</name>
</gene>
<evidence type="ECO:0000313" key="2">
    <source>
        <dbReference type="EMBL" id="EAG9855472.1"/>
    </source>
</evidence>
<sequence>MSEQKKQKNMKTENFVEVQEKSKESTAKTYVVKEKDRIAKIATENKMSVGELVEKNKLTSFELKIGQKLSL</sequence>
<organism evidence="2 3">
    <name type="scientific">Listeria monocytogenes</name>
    <dbReference type="NCBI Taxonomy" id="1639"/>
    <lineage>
        <taxon>Bacteria</taxon>
        <taxon>Bacillati</taxon>
        <taxon>Bacillota</taxon>
        <taxon>Bacilli</taxon>
        <taxon>Bacillales</taxon>
        <taxon>Listeriaceae</taxon>
        <taxon>Listeria</taxon>
    </lineage>
</organism>
<dbReference type="PROSITE" id="PS51782">
    <property type="entry name" value="LYSM"/>
    <property type="match status" value="1"/>
</dbReference>
<name>A0A823J8Z0_LISMN</name>
<dbReference type="Pfam" id="PF01476">
    <property type="entry name" value="LysM"/>
    <property type="match status" value="1"/>
</dbReference>
<dbReference type="RefSeq" id="WP_096873745.1">
    <property type="nucleotide sequence ID" value="NZ_CP196567.1"/>
</dbReference>
<evidence type="ECO:0000313" key="3">
    <source>
        <dbReference type="Proteomes" id="UP000548826"/>
    </source>
</evidence>
<reference evidence="2 3" key="1">
    <citation type="submission" date="2019-04" db="EMBL/GenBank/DDBJ databases">
        <authorList>
            <person name="Ashton P.M."/>
            <person name="Dallman T."/>
            <person name="Nair S."/>
            <person name="De Pinna E."/>
            <person name="Peters T."/>
            <person name="Grant K."/>
        </authorList>
    </citation>
    <scope>NUCLEOTIDE SEQUENCE [LARGE SCALE GENOMIC DNA]</scope>
    <source>
        <strain evidence="2 3">429821</strain>
    </source>
</reference>
<evidence type="ECO:0000259" key="1">
    <source>
        <dbReference type="PROSITE" id="PS51782"/>
    </source>
</evidence>
<dbReference type="EMBL" id="AABEQV010000001">
    <property type="protein sequence ID" value="EAG9855472.1"/>
    <property type="molecule type" value="Genomic_DNA"/>
</dbReference>
<proteinExistence type="predicted"/>
<dbReference type="SUPFAM" id="SSF54106">
    <property type="entry name" value="LysM domain"/>
    <property type="match status" value="1"/>
</dbReference>